<keyword evidence="6" id="KW-1185">Reference proteome</keyword>
<dbReference type="SUPFAM" id="SSF46689">
    <property type="entry name" value="Homeodomain-like"/>
    <property type="match status" value="1"/>
</dbReference>
<evidence type="ECO:0000259" key="4">
    <source>
        <dbReference type="PROSITE" id="PS01124"/>
    </source>
</evidence>
<keyword evidence="2" id="KW-0238">DNA-binding</keyword>
<dbReference type="PANTHER" id="PTHR47894">
    <property type="entry name" value="HTH-TYPE TRANSCRIPTIONAL REGULATOR GADX"/>
    <property type="match status" value="1"/>
</dbReference>
<keyword evidence="3" id="KW-0804">Transcription</keyword>
<evidence type="ECO:0000256" key="1">
    <source>
        <dbReference type="ARBA" id="ARBA00023015"/>
    </source>
</evidence>
<gene>
    <name evidence="5" type="ORF">DK873_03650</name>
</gene>
<feature type="domain" description="HTH araC/xylS-type" evidence="4">
    <location>
        <begin position="222"/>
        <end position="324"/>
    </location>
</feature>
<dbReference type="PROSITE" id="PS01124">
    <property type="entry name" value="HTH_ARAC_FAMILY_2"/>
    <property type="match status" value="1"/>
</dbReference>
<evidence type="ECO:0000256" key="3">
    <source>
        <dbReference type="ARBA" id="ARBA00023163"/>
    </source>
</evidence>
<evidence type="ECO:0000313" key="5">
    <source>
        <dbReference type="EMBL" id="PXY84257.1"/>
    </source>
</evidence>
<keyword evidence="1" id="KW-0805">Transcription regulation</keyword>
<evidence type="ECO:0000313" key="6">
    <source>
        <dbReference type="Proteomes" id="UP000247698"/>
    </source>
</evidence>
<sequence>MEEPAMNLKITTELKDFLLELGYPFNSISGLLDSSVMDKYLNAKWIKNSHVFEMLDKEANDKQLLKCSDVGNFYQFVPPYFAALSSKNGLQAISRLAAYQQLIGPIEMGTFEEGEKLRIHIKYLDKYRKFSRFSLLVDQISLVSLIRAGTNKCVIPVSIGSKYEYGSRINKYLGIEAQNSLDNYLVFRKYDLEQSFVTKNDVMWNFMEPGLEKYIKELNINPPISAVVQNTLFKLIAGGNFQVKDVANKLGISSRTLQRWLQNEGTTFKKQLSIVQKILAQNLLQDRTLNTVEVSFLVGFNSVSSFYKAFKKWTGVTVKEYRLQAILKTNSINAGI</sequence>
<comment type="caution">
    <text evidence="5">The sequence shown here is derived from an EMBL/GenBank/DDBJ whole genome shotgun (WGS) entry which is preliminary data.</text>
</comment>
<proteinExistence type="predicted"/>
<organism evidence="5 6">
    <name type="scientific">Lactobacillus melliventris</name>
    <dbReference type="NCBI Taxonomy" id="1218507"/>
    <lineage>
        <taxon>Bacteria</taxon>
        <taxon>Bacillati</taxon>
        <taxon>Bacillota</taxon>
        <taxon>Bacilli</taxon>
        <taxon>Lactobacillales</taxon>
        <taxon>Lactobacillaceae</taxon>
        <taxon>Lactobacillus</taxon>
    </lineage>
</organism>
<dbReference type="Gene3D" id="1.10.10.60">
    <property type="entry name" value="Homeodomain-like"/>
    <property type="match status" value="1"/>
</dbReference>
<reference evidence="5 6" key="1">
    <citation type="submission" date="2018-05" db="EMBL/GenBank/DDBJ databases">
        <title>Reference genomes for bee gut microbiota database.</title>
        <authorList>
            <person name="Ellegaard K.M."/>
        </authorList>
    </citation>
    <scope>NUCLEOTIDE SEQUENCE [LARGE SCALE GENOMIC DNA]</scope>
    <source>
        <strain evidence="5 6">ESL0184</strain>
    </source>
</reference>
<accession>A0ABX5MZH6</accession>
<dbReference type="EMBL" id="QGLG01000002">
    <property type="protein sequence ID" value="PXY84257.1"/>
    <property type="molecule type" value="Genomic_DNA"/>
</dbReference>
<name>A0ABX5MZH6_9LACO</name>
<dbReference type="InterPro" id="IPR009057">
    <property type="entry name" value="Homeodomain-like_sf"/>
</dbReference>
<dbReference type="Proteomes" id="UP000247698">
    <property type="component" value="Unassembled WGS sequence"/>
</dbReference>
<dbReference type="PANTHER" id="PTHR47894:SF1">
    <property type="entry name" value="HTH-TYPE TRANSCRIPTIONAL REGULATOR VQSM"/>
    <property type="match status" value="1"/>
</dbReference>
<dbReference type="InterPro" id="IPR018060">
    <property type="entry name" value="HTH_AraC"/>
</dbReference>
<protein>
    <recommendedName>
        <fullName evidence="4">HTH araC/xylS-type domain-containing protein</fullName>
    </recommendedName>
</protein>
<dbReference type="Pfam" id="PF12833">
    <property type="entry name" value="HTH_18"/>
    <property type="match status" value="1"/>
</dbReference>
<evidence type="ECO:0000256" key="2">
    <source>
        <dbReference type="ARBA" id="ARBA00023125"/>
    </source>
</evidence>
<dbReference type="SMART" id="SM00342">
    <property type="entry name" value="HTH_ARAC"/>
    <property type="match status" value="1"/>
</dbReference>